<dbReference type="GO" id="GO:0004175">
    <property type="term" value="F:endopeptidase activity"/>
    <property type="evidence" value="ECO:0007669"/>
    <property type="project" value="UniProtKB-ARBA"/>
</dbReference>
<keyword evidence="4" id="KW-0645">Protease</keyword>
<dbReference type="EMBL" id="JAVDXW010000001">
    <property type="protein sequence ID" value="MDR7300723.1"/>
    <property type="molecule type" value="Genomic_DNA"/>
</dbReference>
<feature type="transmembrane region" description="Helical" evidence="2">
    <location>
        <begin position="120"/>
        <end position="138"/>
    </location>
</feature>
<feature type="transmembrane region" description="Helical" evidence="2">
    <location>
        <begin position="158"/>
        <end position="176"/>
    </location>
</feature>
<dbReference type="GO" id="GO:0080120">
    <property type="term" value="P:CAAX-box protein maturation"/>
    <property type="evidence" value="ECO:0007669"/>
    <property type="project" value="UniProtKB-ARBA"/>
</dbReference>
<feature type="transmembrane region" description="Helical" evidence="2">
    <location>
        <begin position="43"/>
        <end position="64"/>
    </location>
</feature>
<comment type="caution">
    <text evidence="4">The sequence shown here is derived from an EMBL/GenBank/DDBJ whole genome shotgun (WGS) entry which is preliminary data.</text>
</comment>
<feature type="region of interest" description="Disordered" evidence="1">
    <location>
        <begin position="1"/>
        <end position="26"/>
    </location>
</feature>
<keyword evidence="2" id="KW-1133">Transmembrane helix</keyword>
<feature type="transmembrane region" description="Helical" evidence="2">
    <location>
        <begin position="197"/>
        <end position="215"/>
    </location>
</feature>
<evidence type="ECO:0000313" key="5">
    <source>
        <dbReference type="Proteomes" id="UP001180845"/>
    </source>
</evidence>
<proteinExistence type="predicted"/>
<feature type="transmembrane region" description="Helical" evidence="2">
    <location>
        <begin position="76"/>
        <end position="99"/>
    </location>
</feature>
<dbReference type="Proteomes" id="UP001180845">
    <property type="component" value="Unassembled WGS sequence"/>
</dbReference>
<keyword evidence="2" id="KW-0472">Membrane</keyword>
<evidence type="ECO:0000256" key="2">
    <source>
        <dbReference type="SAM" id="Phobius"/>
    </source>
</evidence>
<feature type="transmembrane region" description="Helical" evidence="2">
    <location>
        <begin position="249"/>
        <end position="266"/>
    </location>
</feature>
<dbReference type="InterPro" id="IPR003675">
    <property type="entry name" value="Rce1/LyrA-like_dom"/>
</dbReference>
<evidence type="ECO:0000313" key="4">
    <source>
        <dbReference type="EMBL" id="MDR7300723.1"/>
    </source>
</evidence>
<organism evidence="4 5">
    <name type="scientific">Haloactinomyces albus</name>
    <dbReference type="NCBI Taxonomy" id="1352928"/>
    <lineage>
        <taxon>Bacteria</taxon>
        <taxon>Bacillati</taxon>
        <taxon>Actinomycetota</taxon>
        <taxon>Actinomycetes</taxon>
        <taxon>Actinopolysporales</taxon>
        <taxon>Actinopolysporaceae</taxon>
        <taxon>Haloactinomyces</taxon>
    </lineage>
</organism>
<evidence type="ECO:0000256" key="1">
    <source>
        <dbReference type="SAM" id="MobiDB-lite"/>
    </source>
</evidence>
<feature type="domain" description="CAAX prenyl protease 2/Lysostaphin resistance protein A-like" evidence="3">
    <location>
        <begin position="164"/>
        <end position="253"/>
    </location>
</feature>
<accession>A0AAE3Z9C2</accession>
<keyword evidence="4" id="KW-0378">Hydrolase</keyword>
<dbReference type="RefSeq" id="WP_310269966.1">
    <property type="nucleotide sequence ID" value="NZ_JAVDXW010000001.1"/>
</dbReference>
<protein>
    <submittedName>
        <fullName evidence="4">Membrane protease YdiL (CAAX protease family)</fullName>
    </submittedName>
</protein>
<sequence length="268" mass="28445">MNTPQPPESSGEAREARSPEAAFTGSPAGQATAITAHTHKWGFGAFFLAEAVFVLVSVVLAATFGDLGGAGNRLGLALVLVLMLPTVLAGMVAVIATFLRGHGPRRDFGLQWRRSDVTTGLGIGVAGLVLTVIASTLWTRWMGENQAESAVGSLLEGVRLPPALAVVIFLHVWLVAPLCEELLYRGLLWGAMERLRWSQLTIFILTTAVFAIGHFEPARTVLLLVIALPIGLARFLTGRLTASVVAHQVNNFLPALGLLLMSLGLLPA</sequence>
<dbReference type="AlphaFoldDB" id="A0AAE3Z9C2"/>
<dbReference type="GO" id="GO:0006508">
    <property type="term" value="P:proteolysis"/>
    <property type="evidence" value="ECO:0007669"/>
    <property type="project" value="UniProtKB-KW"/>
</dbReference>
<evidence type="ECO:0000259" key="3">
    <source>
        <dbReference type="Pfam" id="PF02517"/>
    </source>
</evidence>
<gene>
    <name evidence="4" type="ORF">JOF55_000904</name>
</gene>
<feature type="transmembrane region" description="Helical" evidence="2">
    <location>
        <begin position="221"/>
        <end position="237"/>
    </location>
</feature>
<keyword evidence="5" id="KW-1185">Reference proteome</keyword>
<reference evidence="4" key="1">
    <citation type="submission" date="2023-07" db="EMBL/GenBank/DDBJ databases">
        <title>Sequencing the genomes of 1000 actinobacteria strains.</title>
        <authorList>
            <person name="Klenk H.-P."/>
        </authorList>
    </citation>
    <scope>NUCLEOTIDE SEQUENCE</scope>
    <source>
        <strain evidence="4">DSM 45977</strain>
    </source>
</reference>
<keyword evidence="2" id="KW-0812">Transmembrane</keyword>
<dbReference type="Pfam" id="PF02517">
    <property type="entry name" value="Rce1-like"/>
    <property type="match status" value="1"/>
</dbReference>
<name>A0AAE3Z9C2_9ACTN</name>